<evidence type="ECO:0000256" key="3">
    <source>
        <dbReference type="ARBA" id="ARBA00022516"/>
    </source>
</evidence>
<evidence type="ECO:0000256" key="4">
    <source>
        <dbReference type="ARBA" id="ARBA00022679"/>
    </source>
</evidence>
<accession>A0A1E4RAZ7</accession>
<reference evidence="12 13" key="1">
    <citation type="submission" date="2016-09" db="EMBL/GenBank/DDBJ databases">
        <title>Draft genome sequence of the soil isolate, Lysinibacillus fusiformis M5, a potential hypoxanthine producer.</title>
        <authorList>
            <person name="Gallegos-Monterrosa R."/>
            <person name="Maroti G."/>
            <person name="Balint B."/>
            <person name="Kovacs A.T."/>
        </authorList>
    </citation>
    <scope>NUCLEOTIDE SEQUENCE [LARGE SCALE GENOMIC DNA]</scope>
    <source>
        <strain evidence="12 13">M5</strain>
    </source>
</reference>
<keyword evidence="8" id="KW-0443">Lipid metabolism</keyword>
<dbReference type="RefSeq" id="WP_069482372.1">
    <property type="nucleotide sequence ID" value="NZ_KV766182.1"/>
</dbReference>
<dbReference type="InterPro" id="IPR017438">
    <property type="entry name" value="ATP-NAD_kinase_N"/>
</dbReference>
<dbReference type="SUPFAM" id="SSF111331">
    <property type="entry name" value="NAD kinase/diacylglycerol kinase-like"/>
    <property type="match status" value="1"/>
</dbReference>
<dbReference type="InterPro" id="IPR005218">
    <property type="entry name" value="Diacylglycerol/lipid_kinase"/>
</dbReference>
<organism evidence="12 13">
    <name type="scientific">Lysinibacillus fusiformis</name>
    <dbReference type="NCBI Taxonomy" id="28031"/>
    <lineage>
        <taxon>Bacteria</taxon>
        <taxon>Bacillati</taxon>
        <taxon>Bacillota</taxon>
        <taxon>Bacilli</taxon>
        <taxon>Bacillales</taxon>
        <taxon>Bacillaceae</taxon>
        <taxon>Lysinibacillus</taxon>
    </lineage>
</organism>
<sequence>MQILFIVNEAAGNGKGKKVWSQLRKQLTIDYEVAFTEYEGHGRELAKQWARQQQDQKLLIVVGGDGTIHEVFSGVVHNEFLVLGVVRAGSGNDFARSFSTFYNAQQIEDYVMNASTAYTKIDAGSIQLSNRWDEIFVNNAGIGFDAYVTKSINTSRLKFYLNKIGLGKLSYAIAVIRGLFSFECFNVTIRSDHQEWQFQRAWFVAMCNQPYFGGGMKISPAAKADDGRVDITIVHDISRLKLLLIFVTVFFEKHTKFKEITFLQGQHFDLIVNDHKVDCHMDGNYSGRVHQGSTIHCTVQQSAWNIMTKSS</sequence>
<dbReference type="Pfam" id="PF19279">
    <property type="entry name" value="YegS_C"/>
    <property type="match status" value="1"/>
</dbReference>
<dbReference type="InterPro" id="IPR045540">
    <property type="entry name" value="YegS/DAGK_C"/>
</dbReference>
<protein>
    <recommendedName>
        <fullName evidence="11">DAGKc domain-containing protein</fullName>
    </recommendedName>
</protein>
<comment type="similarity">
    <text evidence="2">Belongs to the diacylglycerol/lipid kinase family.</text>
</comment>
<dbReference type="Gene3D" id="2.60.200.40">
    <property type="match status" value="1"/>
</dbReference>
<dbReference type="InterPro" id="IPR050187">
    <property type="entry name" value="Lipid_Phosphate_FormReg"/>
</dbReference>
<evidence type="ECO:0000256" key="7">
    <source>
        <dbReference type="ARBA" id="ARBA00022840"/>
    </source>
</evidence>
<dbReference type="OrthoDB" id="9786026at2"/>
<dbReference type="GO" id="GO:0008654">
    <property type="term" value="P:phospholipid biosynthetic process"/>
    <property type="evidence" value="ECO:0007669"/>
    <property type="project" value="UniProtKB-KW"/>
</dbReference>
<dbReference type="PANTHER" id="PTHR12358">
    <property type="entry name" value="SPHINGOSINE KINASE"/>
    <property type="match status" value="1"/>
</dbReference>
<evidence type="ECO:0000313" key="12">
    <source>
        <dbReference type="EMBL" id="ODV57508.1"/>
    </source>
</evidence>
<dbReference type="Gene3D" id="3.40.50.10330">
    <property type="entry name" value="Probable inorganic polyphosphate/atp-NAD kinase, domain 1"/>
    <property type="match status" value="1"/>
</dbReference>
<gene>
    <name evidence="12" type="ORF">BG258_17070</name>
</gene>
<dbReference type="Pfam" id="PF00781">
    <property type="entry name" value="DAGK_cat"/>
    <property type="match status" value="1"/>
</dbReference>
<evidence type="ECO:0000256" key="8">
    <source>
        <dbReference type="ARBA" id="ARBA00023098"/>
    </source>
</evidence>
<dbReference type="SMART" id="SM00046">
    <property type="entry name" value="DAGKc"/>
    <property type="match status" value="1"/>
</dbReference>
<dbReference type="PANTHER" id="PTHR12358:SF54">
    <property type="entry name" value="SPHINGOSINE KINASE RELATED PROTEIN"/>
    <property type="match status" value="1"/>
</dbReference>
<dbReference type="GO" id="GO:0005524">
    <property type="term" value="F:ATP binding"/>
    <property type="evidence" value="ECO:0007669"/>
    <property type="project" value="UniProtKB-KW"/>
</dbReference>
<proteinExistence type="inferred from homology"/>
<dbReference type="NCBIfam" id="TIGR00147">
    <property type="entry name" value="YegS/Rv2252/BmrU family lipid kinase"/>
    <property type="match status" value="1"/>
</dbReference>
<dbReference type="InterPro" id="IPR016064">
    <property type="entry name" value="NAD/diacylglycerol_kinase_sf"/>
</dbReference>
<keyword evidence="3" id="KW-0444">Lipid biosynthesis</keyword>
<evidence type="ECO:0000259" key="11">
    <source>
        <dbReference type="PROSITE" id="PS50146"/>
    </source>
</evidence>
<evidence type="ECO:0000256" key="2">
    <source>
        <dbReference type="ARBA" id="ARBA00005983"/>
    </source>
</evidence>
<keyword evidence="7" id="KW-0067">ATP-binding</keyword>
<keyword evidence="4" id="KW-0808">Transferase</keyword>
<dbReference type="Proteomes" id="UP000094784">
    <property type="component" value="Unassembled WGS sequence"/>
</dbReference>
<evidence type="ECO:0000256" key="9">
    <source>
        <dbReference type="ARBA" id="ARBA00023209"/>
    </source>
</evidence>
<name>A0A1E4RAZ7_9BACI</name>
<dbReference type="InterPro" id="IPR001206">
    <property type="entry name" value="Diacylglycerol_kinase_cat_dom"/>
</dbReference>
<dbReference type="EMBL" id="MECQ01000001">
    <property type="protein sequence ID" value="ODV57508.1"/>
    <property type="molecule type" value="Genomic_DNA"/>
</dbReference>
<keyword evidence="9" id="KW-0594">Phospholipid biosynthesis</keyword>
<evidence type="ECO:0000256" key="1">
    <source>
        <dbReference type="ARBA" id="ARBA00001946"/>
    </source>
</evidence>
<comment type="cofactor">
    <cofactor evidence="1">
        <name>Mg(2+)</name>
        <dbReference type="ChEBI" id="CHEBI:18420"/>
    </cofactor>
</comment>
<evidence type="ECO:0000313" key="13">
    <source>
        <dbReference type="Proteomes" id="UP000094784"/>
    </source>
</evidence>
<dbReference type="AlphaFoldDB" id="A0A1E4RAZ7"/>
<comment type="caution">
    <text evidence="12">The sequence shown here is derived from an EMBL/GenBank/DDBJ whole genome shotgun (WGS) entry which is preliminary data.</text>
</comment>
<evidence type="ECO:0000256" key="10">
    <source>
        <dbReference type="ARBA" id="ARBA00023264"/>
    </source>
</evidence>
<evidence type="ECO:0000256" key="5">
    <source>
        <dbReference type="ARBA" id="ARBA00022741"/>
    </source>
</evidence>
<dbReference type="PROSITE" id="PS50146">
    <property type="entry name" value="DAGK"/>
    <property type="match status" value="1"/>
</dbReference>
<dbReference type="GO" id="GO:0016301">
    <property type="term" value="F:kinase activity"/>
    <property type="evidence" value="ECO:0007669"/>
    <property type="project" value="UniProtKB-KW"/>
</dbReference>
<evidence type="ECO:0000256" key="6">
    <source>
        <dbReference type="ARBA" id="ARBA00022777"/>
    </source>
</evidence>
<feature type="domain" description="DAGKc" evidence="11">
    <location>
        <begin position="1"/>
        <end position="130"/>
    </location>
</feature>
<keyword evidence="5" id="KW-0547">Nucleotide-binding</keyword>
<keyword evidence="6" id="KW-0418">Kinase</keyword>
<keyword evidence="10" id="KW-1208">Phospholipid metabolism</keyword>